<accession>A0ABX7X5R2</accession>
<gene>
    <name evidence="1" type="ORF">J8380_06615</name>
</gene>
<name>A0ABX7X5R2_9GAMM</name>
<dbReference type="EMBL" id="CP072800">
    <property type="protein sequence ID" value="QTR51215.1"/>
    <property type="molecule type" value="Genomic_DNA"/>
</dbReference>
<proteinExistence type="predicted"/>
<dbReference type="Proteomes" id="UP000672027">
    <property type="component" value="Chromosome"/>
</dbReference>
<keyword evidence="2" id="KW-1185">Reference proteome</keyword>
<sequence>MDIVLERSGGKLIGIEIKASASVGEADFRGLVQLAAFVGDRLEAGLVFYSGEQVLPFRMEGRQFFAVPISLLLALPCHSV</sequence>
<organism evidence="1 2">
    <name type="scientific">Candidatus Thiothrix anitrata</name>
    <dbReference type="NCBI Taxonomy" id="2823902"/>
    <lineage>
        <taxon>Bacteria</taxon>
        <taxon>Pseudomonadati</taxon>
        <taxon>Pseudomonadota</taxon>
        <taxon>Gammaproteobacteria</taxon>
        <taxon>Thiotrichales</taxon>
        <taxon>Thiotrichaceae</taxon>
        <taxon>Thiothrix</taxon>
    </lineage>
</organism>
<dbReference type="RefSeq" id="WP_210229429.1">
    <property type="nucleotide sequence ID" value="NZ_CP072800.1"/>
</dbReference>
<evidence type="ECO:0000313" key="1">
    <source>
        <dbReference type="EMBL" id="QTR51215.1"/>
    </source>
</evidence>
<evidence type="ECO:0000313" key="2">
    <source>
        <dbReference type="Proteomes" id="UP000672027"/>
    </source>
</evidence>
<protein>
    <recommendedName>
        <fullName evidence="3">DUF4143 domain-containing protein</fullName>
    </recommendedName>
</protein>
<reference evidence="1 2" key="1">
    <citation type="submission" date="2021-04" db="EMBL/GenBank/DDBJ databases">
        <title>Genomics, taxonomy and metabolism of representatives of sulfur bacteria of the genus Thiothrix: Thiothrix fructosivorans QT, Thiothrix unzii A1T and three new species, Thiothrix subterranea sp. nov., Thiothrix litoralis sp. nov. and 'Candidatus Thiothrix anitrata' sp. nov.</title>
        <authorList>
            <person name="Ravin N.V."/>
            <person name="Smolyakov D."/>
            <person name="Rudenko T.S."/>
            <person name="Mardanov A.V."/>
            <person name="Beletsky A.V."/>
            <person name="Markov N.D."/>
            <person name="Fomenkov A.I."/>
            <person name="Roberts R.J."/>
            <person name="Karnachuk O.V."/>
            <person name="Novikov A."/>
            <person name="Grabovich M.Y."/>
        </authorList>
    </citation>
    <scope>NUCLEOTIDE SEQUENCE [LARGE SCALE GENOMIC DNA]</scope>
    <source>
        <strain evidence="1 2">A52</strain>
    </source>
</reference>
<evidence type="ECO:0008006" key="3">
    <source>
        <dbReference type="Google" id="ProtNLM"/>
    </source>
</evidence>